<protein>
    <recommendedName>
        <fullName evidence="1">DUF4440 domain-containing protein</fullName>
    </recommendedName>
</protein>
<dbReference type="Pfam" id="PF14534">
    <property type="entry name" value="DUF4440"/>
    <property type="match status" value="1"/>
</dbReference>
<dbReference type="RefSeq" id="WP_116284526.1">
    <property type="nucleotide sequence ID" value="NZ_NBXA01000033.1"/>
</dbReference>
<dbReference type="Proteomes" id="UP000256709">
    <property type="component" value="Unassembled WGS sequence"/>
</dbReference>
<feature type="domain" description="DUF4440" evidence="1">
    <location>
        <begin position="14"/>
        <end position="116"/>
    </location>
</feature>
<dbReference type="InterPro" id="IPR032710">
    <property type="entry name" value="NTF2-like_dom_sf"/>
</dbReference>
<name>A0A3E0VBI1_9MICO</name>
<dbReference type="SUPFAM" id="SSF54427">
    <property type="entry name" value="NTF2-like"/>
    <property type="match status" value="1"/>
</dbReference>
<dbReference type="InterPro" id="IPR027843">
    <property type="entry name" value="DUF4440"/>
</dbReference>
<comment type="caution">
    <text evidence="2">The sequence shown here is derived from an EMBL/GenBank/DDBJ whole genome shotgun (WGS) entry which is preliminary data.</text>
</comment>
<reference evidence="2 3" key="1">
    <citation type="submission" date="2017-04" db="EMBL/GenBank/DDBJ databases">
        <title>Comparative genome analysis of Subtercola boreus.</title>
        <authorList>
            <person name="Cho Y.-J."/>
            <person name="Cho A."/>
            <person name="Kim O.-S."/>
            <person name="Lee J.-I."/>
        </authorList>
    </citation>
    <scope>NUCLEOTIDE SEQUENCE [LARGE SCALE GENOMIC DNA]</scope>
    <source>
        <strain evidence="2 3">P27444</strain>
    </source>
</reference>
<dbReference type="Gene3D" id="3.10.450.50">
    <property type="match status" value="1"/>
</dbReference>
<proteinExistence type="predicted"/>
<organism evidence="2 3">
    <name type="scientific">Subtercola boreus</name>
    <dbReference type="NCBI Taxonomy" id="120213"/>
    <lineage>
        <taxon>Bacteria</taxon>
        <taxon>Bacillati</taxon>
        <taxon>Actinomycetota</taxon>
        <taxon>Actinomycetes</taxon>
        <taxon>Micrococcales</taxon>
        <taxon>Microbacteriaceae</taxon>
        <taxon>Subtercola</taxon>
    </lineage>
</organism>
<dbReference type="EMBL" id="NBXA01000033">
    <property type="protein sequence ID" value="RFA06995.1"/>
    <property type="molecule type" value="Genomic_DNA"/>
</dbReference>
<sequence>MSTTNVGDALAEEVLRLDESRYRAMTAGNADLIESLLDAELVYTHSSGFTDTRDDYLKGVRSGNFVYGPIDHTVAKVMVEGSVVMVFGEMHTEAVINGVKKTLDNISMSVWRLVRGEPRLVALQTTPLARR</sequence>
<accession>A0A3E0VBI1</accession>
<dbReference type="AlphaFoldDB" id="A0A3E0VBI1"/>
<evidence type="ECO:0000313" key="3">
    <source>
        <dbReference type="Proteomes" id="UP000256709"/>
    </source>
</evidence>
<evidence type="ECO:0000259" key="1">
    <source>
        <dbReference type="Pfam" id="PF14534"/>
    </source>
</evidence>
<evidence type="ECO:0000313" key="2">
    <source>
        <dbReference type="EMBL" id="RFA06995.1"/>
    </source>
</evidence>
<dbReference type="OrthoDB" id="8912653at2"/>
<gene>
    <name evidence="2" type="ORF">B7R21_17370</name>
</gene>